<reference evidence="2" key="1">
    <citation type="submission" date="2014-09" db="EMBL/GenBank/DDBJ databases">
        <authorList>
            <person name="Magalhaes I.L.F."/>
            <person name="Oliveira U."/>
            <person name="Santos F.R."/>
            <person name="Vidigal T.H.D.A."/>
            <person name="Brescovit A.D."/>
            <person name="Santos A.J."/>
        </authorList>
    </citation>
    <scope>NUCLEOTIDE SEQUENCE</scope>
    <source>
        <tissue evidence="2">Shoot tissue taken approximately 20 cm above the soil surface</tissue>
    </source>
</reference>
<reference evidence="2" key="2">
    <citation type="journal article" date="2015" name="Data Brief">
        <title>Shoot transcriptome of the giant reed, Arundo donax.</title>
        <authorList>
            <person name="Barrero R.A."/>
            <person name="Guerrero F.D."/>
            <person name="Moolhuijzen P."/>
            <person name="Goolsby J.A."/>
            <person name="Tidwell J."/>
            <person name="Bellgard S.E."/>
            <person name="Bellgard M.I."/>
        </authorList>
    </citation>
    <scope>NUCLEOTIDE SEQUENCE</scope>
    <source>
        <tissue evidence="2">Shoot tissue taken approximately 20 cm above the soil surface</tissue>
    </source>
</reference>
<accession>A0A0A9CW53</accession>
<protein>
    <submittedName>
        <fullName evidence="2">Uncharacterized protein</fullName>
    </submittedName>
</protein>
<dbReference type="EMBL" id="GBRH01218049">
    <property type="protein sequence ID" value="JAD79846.1"/>
    <property type="molecule type" value="Transcribed_RNA"/>
</dbReference>
<evidence type="ECO:0000256" key="1">
    <source>
        <dbReference type="SAM" id="MobiDB-lite"/>
    </source>
</evidence>
<evidence type="ECO:0000313" key="2">
    <source>
        <dbReference type="EMBL" id="JAD79846.1"/>
    </source>
</evidence>
<dbReference type="AlphaFoldDB" id="A0A0A9CW53"/>
<proteinExistence type="predicted"/>
<organism evidence="2">
    <name type="scientific">Arundo donax</name>
    <name type="common">Giant reed</name>
    <name type="synonym">Donax arundinaceus</name>
    <dbReference type="NCBI Taxonomy" id="35708"/>
    <lineage>
        <taxon>Eukaryota</taxon>
        <taxon>Viridiplantae</taxon>
        <taxon>Streptophyta</taxon>
        <taxon>Embryophyta</taxon>
        <taxon>Tracheophyta</taxon>
        <taxon>Spermatophyta</taxon>
        <taxon>Magnoliopsida</taxon>
        <taxon>Liliopsida</taxon>
        <taxon>Poales</taxon>
        <taxon>Poaceae</taxon>
        <taxon>PACMAD clade</taxon>
        <taxon>Arundinoideae</taxon>
        <taxon>Arundineae</taxon>
        <taxon>Arundo</taxon>
    </lineage>
</organism>
<sequence length="65" mass="6966">MDCDPNQPPEKAGSDAACTHTSELPSRSHEIMSGVIRIVPSDADVDADYWFASDPDVSVTDAWGT</sequence>
<feature type="region of interest" description="Disordered" evidence="1">
    <location>
        <begin position="1"/>
        <end position="25"/>
    </location>
</feature>
<name>A0A0A9CW53_ARUDO</name>